<dbReference type="GO" id="GO:0004087">
    <property type="term" value="F:carbamoyl-phosphate synthase (ammonia) activity"/>
    <property type="evidence" value="ECO:0007669"/>
    <property type="project" value="UniProtKB-EC"/>
</dbReference>
<dbReference type="Gene3D" id="3.30.470.20">
    <property type="entry name" value="ATP-grasp fold, B domain"/>
    <property type="match status" value="2"/>
</dbReference>
<feature type="binding site" evidence="19">
    <location>
        <position position="129"/>
    </location>
    <ligand>
        <name>ATP</name>
        <dbReference type="ChEBI" id="CHEBI:30616"/>
        <label>1</label>
    </ligand>
</feature>
<keyword evidence="7 19" id="KW-0028">Amino-acid biosynthesis</keyword>
<evidence type="ECO:0000256" key="13">
    <source>
        <dbReference type="ARBA" id="ARBA00022975"/>
    </source>
</evidence>
<evidence type="ECO:0000256" key="8">
    <source>
        <dbReference type="ARBA" id="ARBA00022723"/>
    </source>
</evidence>
<keyword evidence="11 19" id="KW-0067">ATP-binding</keyword>
<evidence type="ECO:0000256" key="2">
    <source>
        <dbReference type="ARBA" id="ARBA00004812"/>
    </source>
</evidence>
<reference evidence="22 23" key="1">
    <citation type="submission" date="2018-12" db="EMBL/GenBank/DDBJ databases">
        <title>Deinococcus radiophilus ATCC 27603 genome sequencing and assembly.</title>
        <authorList>
            <person name="Maclea K.S."/>
            <person name="Maynard C.R."/>
        </authorList>
    </citation>
    <scope>NUCLEOTIDE SEQUENCE [LARGE SCALE GENOMIC DNA]</scope>
    <source>
        <strain evidence="22 23">ATCC 27603</strain>
    </source>
</reference>
<proteinExistence type="inferred from homology"/>
<feature type="domain" description="ATP-grasp" evidence="20">
    <location>
        <begin position="671"/>
        <end position="863"/>
    </location>
</feature>
<evidence type="ECO:0000313" key="23">
    <source>
        <dbReference type="Proteomes" id="UP000277766"/>
    </source>
</evidence>
<sequence>MPKRTDLQTILILGSGPIQIGQAAEFDYSGTQALKALRGEGYRVVLVNSNPATIMTDPELADATYLEPLTPEFVRRVIEKERPDAILPTLGGQTALNLAMELHANGTLEEFGVELIGANAEAIHKGEDREAFQAAMKKIGVETARGKMVHSMEEATEYQKELGLPVVIRPSFTLGGTGGGIAHTYEDFLRITEGGLRDSPVNSVLLEESILGWKEYELEVMRDTADTVVIITSIENFDPMGVHTGDSITVAPAQTLSDVEYQDLRDMSLKIIREIGVDTGGSNIQYAVNPEDGRVIVIEMNPRVSRSSALASKATGFPIAKIAALLAVGYHLDELPNDITKVTPAAFEPTIDYVVTKIPRFAFEKFPGTPDHLGTQMRSVGEVMAIGRTFKESLQKALRSIEADVRGEFAVMTKDELRALLYPNPRRIEAVIELTRRGESVSALHEATRINEWFLHQLREIIDAEKEISELGPIATWKYEYWREIKRLGFSDARIGEIVGLSEPQVRELRKKAQATPVYKTVDTCAAEFEAFTPYHYSTYEWEDEVRGTQKPKVVILGSGPNRIGQGVEFDYATVHAVWALQAAGYETIMVNSNPETVSTDYDTADRLYFEPLTFEDVMNIIEHEKPVGVIVQLGGQTPLKLAQRLADAGAPIIGTSPETIHQAEDRASFNELCERLGIPQPKGKVAATPTQAERLAEALGFPLMARPSYVLGGRAMRTVRSMSELKTYLKEVYAAVEGQPSILLDQFLEGALELDVDCLCDGERAVVAGVMEHIEAAGVHSGDSACIIPPVSLSPELLDEVKRTTEKLALELDVRGLMNVQYAVKDGVPYILEANPRASRTVPYVSKATGHPLAKYAARIAAGETLEQIGLLDTPTPGMYSVKEVHLPFLKFAGVPPILGPEMKSTGESMGIDADPYLAYYRAQIGAKNMLPLSGSAVVLGEGLDAVAAGLESAGLGVSREAGEELPDLLIDTTESGLLRQALERGKAIVTTKEAAEWTAKAIKAAVDAGELGVKGLQEWVK</sequence>
<feature type="domain" description="ATP-grasp" evidence="20">
    <location>
        <begin position="133"/>
        <end position="328"/>
    </location>
</feature>
<comment type="cofactor">
    <cofactor evidence="1">
        <name>Mn(2+)</name>
        <dbReference type="ChEBI" id="CHEBI:29035"/>
    </cofactor>
</comment>
<comment type="subunit">
    <text evidence="18 19">Composed of two chains; the small (or glutamine) chain promotes the hydrolysis of glutamine to ammonia, which is used by the large (or ammonia) chain to synthesize carbamoyl phosphate. Tetramer of heterodimers (alpha,beta)4.</text>
</comment>
<comment type="cofactor">
    <cofactor evidence="19">
        <name>Mg(2+)</name>
        <dbReference type="ChEBI" id="CHEBI:18420"/>
    </cofactor>
    <cofactor evidence="19">
        <name>Mn(2+)</name>
        <dbReference type="ChEBI" id="CHEBI:29035"/>
    </cofactor>
    <text evidence="19">Binds 4 Mg(2+) or Mn(2+) ions per subunit.</text>
</comment>
<dbReference type="Gene3D" id="3.40.50.20">
    <property type="match status" value="2"/>
</dbReference>
<feature type="binding site" evidence="19">
    <location>
        <position position="299"/>
    </location>
    <ligand>
        <name>ATP</name>
        <dbReference type="ChEBI" id="CHEBI:30616"/>
        <label>1</label>
    </ligand>
</feature>
<feature type="binding site" evidence="19">
    <location>
        <position position="834"/>
    </location>
    <ligand>
        <name>Mn(2+)</name>
        <dbReference type="ChEBI" id="CHEBI:29035"/>
        <label>4</label>
    </ligand>
</feature>
<dbReference type="InterPro" id="IPR058047">
    <property type="entry name" value="CPSase_preATP-grasp"/>
</dbReference>
<dbReference type="EC" id="6.3.5.5" evidence="19"/>
<dbReference type="InterPro" id="IPR016185">
    <property type="entry name" value="PreATP-grasp_dom_sf"/>
</dbReference>
<keyword evidence="8" id="KW-0479">Metal-binding</keyword>
<comment type="pathway">
    <text evidence="2 19">Pyrimidine metabolism; UMP biosynthesis via de novo pathway; (S)-dihydroorotate from bicarbonate: step 1/3.</text>
</comment>
<dbReference type="OrthoDB" id="9804197at2"/>
<feature type="binding site" evidence="19">
    <location>
        <position position="779"/>
    </location>
    <ligand>
        <name>ATP</name>
        <dbReference type="ChEBI" id="CHEBI:30616"/>
        <label>2</label>
    </ligand>
</feature>
<keyword evidence="9 19" id="KW-0677">Repeat</keyword>
<dbReference type="GO" id="GO:0044205">
    <property type="term" value="P:'de novo' UMP biosynthetic process"/>
    <property type="evidence" value="ECO:0007669"/>
    <property type="project" value="UniProtKB-UniRule"/>
</dbReference>
<dbReference type="InterPro" id="IPR011607">
    <property type="entry name" value="MGS-like_dom"/>
</dbReference>
<comment type="domain">
    <text evidence="19">The large subunit is composed of 2 ATP-grasp domains that are involved in binding the 2 ATP molecules needed for carbamoyl phosphate synthesis. The N-terminal ATP-grasp domain (referred to as the carboxyphosphate synthetic component) catalyzes the ATP-dependent phosphorylation of hydrogencarbonate to carboxyphosphate and the subsequent nucleophilic attack by ammonia to form a carbamate intermediate. The C-terminal ATP-grasp domain (referred to as the carbamoyl phosphate synthetic component) then catalyzes the phosphorylation of carbamate with the second ATP to form the end product carbamoyl phosphate. The reactive and unstable enzyme intermediates are sequentially channeled from one active site to the next through the interior of the protein over a distance of at least 96 A.</text>
</comment>
<feature type="binding site" evidence="19">
    <location>
        <position position="285"/>
    </location>
    <ligand>
        <name>Mg(2+)</name>
        <dbReference type="ChEBI" id="CHEBI:18420"/>
        <label>1</label>
    </ligand>
</feature>
<accession>A0A3S0K6W3</accession>
<dbReference type="SUPFAM" id="SSF56059">
    <property type="entry name" value="Glutathione synthetase ATP-binding domain-like"/>
    <property type="match status" value="2"/>
</dbReference>
<feature type="binding site" evidence="19">
    <location>
        <position position="299"/>
    </location>
    <ligand>
        <name>Mn(2+)</name>
        <dbReference type="ChEBI" id="CHEBI:29035"/>
        <label>2</label>
    </ligand>
</feature>
<dbReference type="PROSITE" id="PS00867">
    <property type="entry name" value="CPSASE_2"/>
    <property type="match status" value="2"/>
</dbReference>
<dbReference type="GO" id="GO:0006526">
    <property type="term" value="P:L-arginine biosynthetic process"/>
    <property type="evidence" value="ECO:0007669"/>
    <property type="project" value="UniProtKB-UniRule"/>
</dbReference>
<feature type="binding site" evidence="19">
    <location>
        <position position="242"/>
    </location>
    <ligand>
        <name>ATP</name>
        <dbReference type="ChEBI" id="CHEBI:30616"/>
        <label>1</label>
    </ligand>
</feature>
<feature type="binding site" evidence="19">
    <location>
        <position position="285"/>
    </location>
    <ligand>
        <name>ATP</name>
        <dbReference type="ChEBI" id="CHEBI:30616"/>
        <label>1</label>
    </ligand>
</feature>
<dbReference type="SUPFAM" id="SSF52440">
    <property type="entry name" value="PreATP-grasp domain"/>
    <property type="match status" value="2"/>
</dbReference>
<dbReference type="FunFam" id="3.40.50.20:FF:000003">
    <property type="entry name" value="Carbamoyl-phosphate synthase large chain"/>
    <property type="match status" value="1"/>
</dbReference>
<feature type="binding site" evidence="19">
    <location>
        <position position="836"/>
    </location>
    <ligand>
        <name>Mg(2+)</name>
        <dbReference type="ChEBI" id="CHEBI:18420"/>
        <label>4</label>
    </ligand>
</feature>
<evidence type="ECO:0000256" key="4">
    <source>
        <dbReference type="ARBA" id="ARBA00009799"/>
    </source>
</evidence>
<keyword evidence="6 19" id="KW-0436">Ligase</keyword>
<organism evidence="22 23">
    <name type="scientific">Deinococcus radiophilus</name>
    <dbReference type="NCBI Taxonomy" id="32062"/>
    <lineage>
        <taxon>Bacteria</taxon>
        <taxon>Thermotogati</taxon>
        <taxon>Deinococcota</taxon>
        <taxon>Deinococci</taxon>
        <taxon>Deinococcales</taxon>
        <taxon>Deinococcaceae</taxon>
        <taxon>Deinococcus</taxon>
    </lineage>
</organism>
<feature type="region of interest" description="Allosteric domain" evidence="19">
    <location>
        <begin position="930"/>
        <end position="1023"/>
    </location>
</feature>
<evidence type="ECO:0000256" key="16">
    <source>
        <dbReference type="ARBA" id="ARBA00048816"/>
    </source>
</evidence>
<feature type="binding site" evidence="19">
    <location>
        <position position="215"/>
    </location>
    <ligand>
        <name>ATP</name>
        <dbReference type="ChEBI" id="CHEBI:30616"/>
        <label>1</label>
    </ligand>
</feature>
<keyword evidence="12" id="KW-0460">Magnesium</keyword>
<feature type="binding site" evidence="19">
    <location>
        <position position="210"/>
    </location>
    <ligand>
        <name>ATP</name>
        <dbReference type="ChEBI" id="CHEBI:30616"/>
        <label>1</label>
    </ligand>
</feature>
<comment type="caution">
    <text evidence="22">The sequence shown here is derived from an EMBL/GenBank/DDBJ whole genome shotgun (WGS) entry which is preliminary data.</text>
</comment>
<dbReference type="Pfam" id="PF25596">
    <property type="entry name" value="CPSase_L_D1"/>
    <property type="match status" value="2"/>
</dbReference>
<comment type="pathway">
    <text evidence="3 19">Amino-acid biosynthesis; L-arginine biosynthesis; carbamoyl phosphate from bicarbonate: step 1/1.</text>
</comment>
<comment type="catalytic activity">
    <reaction evidence="15 19">
        <text>hydrogencarbonate + NH4(+) + 2 ATP = carbamoyl phosphate + 2 ADP + phosphate + 2 H(+)</text>
        <dbReference type="Rhea" id="RHEA:18029"/>
        <dbReference type="ChEBI" id="CHEBI:15378"/>
        <dbReference type="ChEBI" id="CHEBI:17544"/>
        <dbReference type="ChEBI" id="CHEBI:28938"/>
        <dbReference type="ChEBI" id="CHEBI:30616"/>
        <dbReference type="ChEBI" id="CHEBI:43474"/>
        <dbReference type="ChEBI" id="CHEBI:58228"/>
        <dbReference type="ChEBI" id="CHEBI:456216"/>
        <dbReference type="EC" id="6.3.4.16"/>
    </reaction>
</comment>
<evidence type="ECO:0000256" key="9">
    <source>
        <dbReference type="ARBA" id="ARBA00022737"/>
    </source>
</evidence>
<feature type="binding site" evidence="19">
    <location>
        <position position="169"/>
    </location>
    <ligand>
        <name>ATP</name>
        <dbReference type="ChEBI" id="CHEBI:30616"/>
        <label>1</label>
    </ligand>
</feature>
<feature type="binding site" evidence="19">
    <location>
        <position position="822"/>
    </location>
    <ligand>
        <name>Mn(2+)</name>
        <dbReference type="ChEBI" id="CHEBI:29035"/>
        <label>3</label>
    </ligand>
</feature>
<dbReference type="PROSITE" id="PS51855">
    <property type="entry name" value="MGS"/>
    <property type="match status" value="1"/>
</dbReference>
<feature type="binding site" evidence="19">
    <location>
        <position position="241"/>
    </location>
    <ligand>
        <name>ATP</name>
        <dbReference type="ChEBI" id="CHEBI:30616"/>
        <label>1</label>
    </ligand>
</feature>
<feature type="binding site" evidence="19">
    <location>
        <position position="176"/>
    </location>
    <ligand>
        <name>ATP</name>
        <dbReference type="ChEBI" id="CHEBI:30616"/>
        <label>1</label>
    </ligand>
</feature>
<evidence type="ECO:0000256" key="1">
    <source>
        <dbReference type="ARBA" id="ARBA00001936"/>
    </source>
</evidence>
<dbReference type="InterPro" id="IPR005479">
    <property type="entry name" value="CPAse_ATP-bd"/>
</dbReference>
<dbReference type="GO" id="GO:0004088">
    <property type="term" value="F:carbamoyl-phosphate synthase (glutamine-hydrolyzing) activity"/>
    <property type="evidence" value="ECO:0007669"/>
    <property type="project" value="UniProtKB-UniRule"/>
</dbReference>
<dbReference type="PRINTS" id="PR00098">
    <property type="entry name" value="CPSASE"/>
</dbReference>
<evidence type="ECO:0000256" key="10">
    <source>
        <dbReference type="ARBA" id="ARBA00022741"/>
    </source>
</evidence>
<dbReference type="Proteomes" id="UP000277766">
    <property type="component" value="Unassembled WGS sequence"/>
</dbReference>
<feature type="binding site" evidence="19">
    <location>
        <position position="299"/>
    </location>
    <ligand>
        <name>Mg(2+)</name>
        <dbReference type="ChEBI" id="CHEBI:18420"/>
        <label>1</label>
    </ligand>
</feature>
<dbReference type="InterPro" id="IPR005480">
    <property type="entry name" value="CPSase_lsu_oligo"/>
</dbReference>
<comment type="similarity">
    <text evidence="4 19">Belongs to the CarB family.</text>
</comment>
<feature type="binding site" evidence="19">
    <location>
        <position position="834"/>
    </location>
    <ligand>
        <name>Mg(2+)</name>
        <dbReference type="ChEBI" id="CHEBI:18420"/>
        <label>4</label>
    </ligand>
</feature>
<feature type="binding site" evidence="19">
    <location>
        <position position="754"/>
    </location>
    <ligand>
        <name>ATP</name>
        <dbReference type="ChEBI" id="CHEBI:30616"/>
        <label>2</label>
    </ligand>
</feature>
<feature type="binding site" evidence="19">
    <location>
        <position position="707"/>
    </location>
    <ligand>
        <name>ATP</name>
        <dbReference type="ChEBI" id="CHEBI:30616"/>
        <label>2</label>
    </ligand>
</feature>
<dbReference type="AlphaFoldDB" id="A0A3S0K6W3"/>
<evidence type="ECO:0000256" key="11">
    <source>
        <dbReference type="ARBA" id="ARBA00022840"/>
    </source>
</evidence>
<dbReference type="FunFam" id="3.40.50.20:FF:000001">
    <property type="entry name" value="Carbamoyl-phosphate synthase large chain"/>
    <property type="match status" value="1"/>
</dbReference>
<keyword evidence="13 19" id="KW-0665">Pyrimidine biosynthesis</keyword>
<feature type="binding site" evidence="19">
    <location>
        <position position="781"/>
    </location>
    <ligand>
        <name>ATP</name>
        <dbReference type="ChEBI" id="CHEBI:30616"/>
        <label>2</label>
    </ligand>
</feature>
<evidence type="ECO:0000256" key="14">
    <source>
        <dbReference type="ARBA" id="ARBA00023211"/>
    </source>
</evidence>
<dbReference type="FunFam" id="1.10.1030.10:FF:000002">
    <property type="entry name" value="Carbamoyl-phosphate synthase large chain"/>
    <property type="match status" value="1"/>
</dbReference>
<feature type="binding site" evidence="19">
    <location>
        <position position="836"/>
    </location>
    <ligand>
        <name>Mn(2+)</name>
        <dbReference type="ChEBI" id="CHEBI:29035"/>
        <label>4</label>
    </ligand>
</feature>
<dbReference type="Pfam" id="PF02787">
    <property type="entry name" value="CPSase_L_D3"/>
    <property type="match status" value="1"/>
</dbReference>
<dbReference type="NCBIfam" id="NF003671">
    <property type="entry name" value="PRK05294.1"/>
    <property type="match status" value="1"/>
</dbReference>
<evidence type="ECO:0000256" key="17">
    <source>
        <dbReference type="ARBA" id="ARBA00057223"/>
    </source>
</evidence>
<comment type="function">
    <text evidence="17 19">Large subunit of the glutamine-dependent carbamoyl phosphate synthetase (CPSase). CPSase catalyzes the formation of carbamoyl phosphate from the ammonia moiety of glutamine, carbonate, and phosphate donated by ATP, constituting the first step of 2 biosynthetic pathways, one leading to arginine and/or urea and the other to pyrimidine nucleotides. The large subunit (synthetase) binds the substrates ammonia (free or transferred from glutamine from the small subunit), hydrogencarbonate and ATP and carries out an ATP-coupled ligase reaction, activating hydrogencarbonate by forming carboxy phosphate which reacts with ammonia to form carbamoyl phosphate.</text>
</comment>
<feature type="binding site" evidence="19">
    <location>
        <position position="301"/>
    </location>
    <ligand>
        <name>Mn(2+)</name>
        <dbReference type="ChEBI" id="CHEBI:29035"/>
        <label>2</label>
    </ligand>
</feature>
<dbReference type="Gene3D" id="1.10.1030.10">
    <property type="entry name" value="Carbamoyl-phosphate synthetase, large subunit oligomerisation domain"/>
    <property type="match status" value="1"/>
</dbReference>
<feature type="domain" description="MGS-like" evidence="21">
    <location>
        <begin position="930"/>
        <end position="1023"/>
    </location>
</feature>
<keyword evidence="5 19" id="KW-0055">Arginine biosynthesis</keyword>
<dbReference type="InterPro" id="IPR036897">
    <property type="entry name" value="CarbamoylP_synth_lsu_oligo_sf"/>
</dbReference>
<dbReference type="GO" id="GO:0046872">
    <property type="term" value="F:metal ion binding"/>
    <property type="evidence" value="ECO:0007669"/>
    <property type="project" value="UniProtKB-KW"/>
</dbReference>
<feature type="binding site" evidence="19">
    <location>
        <position position="747"/>
    </location>
    <ligand>
        <name>ATP</name>
        <dbReference type="ChEBI" id="CHEBI:30616"/>
        <label>2</label>
    </ligand>
</feature>
<feature type="binding site" evidence="19">
    <location>
        <position position="285"/>
    </location>
    <ligand>
        <name>Mn(2+)</name>
        <dbReference type="ChEBI" id="CHEBI:29035"/>
        <label>1</label>
    </ligand>
</feature>
<evidence type="ECO:0000256" key="3">
    <source>
        <dbReference type="ARBA" id="ARBA00005077"/>
    </source>
</evidence>
<feature type="binding site" evidence="19">
    <location>
        <position position="834"/>
    </location>
    <ligand>
        <name>Mg(2+)</name>
        <dbReference type="ChEBI" id="CHEBI:18420"/>
        <label>3</label>
    </ligand>
</feature>
<feature type="region of interest" description="Carboxyphosphate synthetic domain" evidence="19">
    <location>
        <begin position="1"/>
        <end position="402"/>
    </location>
</feature>
<comment type="caution">
    <text evidence="19">Lacks conserved residue(s) required for the propagation of feature annotation.</text>
</comment>
<dbReference type="EMBL" id="RXPE01000043">
    <property type="protein sequence ID" value="RTR22847.1"/>
    <property type="molecule type" value="Genomic_DNA"/>
</dbReference>
<dbReference type="GO" id="GO:0006541">
    <property type="term" value="P:glutamine metabolic process"/>
    <property type="evidence" value="ECO:0007669"/>
    <property type="project" value="TreeGrafter"/>
</dbReference>
<evidence type="ECO:0000256" key="7">
    <source>
        <dbReference type="ARBA" id="ARBA00022605"/>
    </source>
</evidence>
<dbReference type="NCBIfam" id="TIGR01369">
    <property type="entry name" value="CPSaseII_lrg"/>
    <property type="match status" value="1"/>
</dbReference>
<feature type="binding site" evidence="19">
    <location>
        <position position="834"/>
    </location>
    <ligand>
        <name>Mn(2+)</name>
        <dbReference type="ChEBI" id="CHEBI:29035"/>
        <label>3</label>
    </ligand>
</feature>
<feature type="binding site" evidence="19">
    <location>
        <position position="782"/>
    </location>
    <ligand>
        <name>ATP</name>
        <dbReference type="ChEBI" id="CHEBI:30616"/>
        <label>2</label>
    </ligand>
</feature>
<gene>
    <name evidence="19" type="primary">carB</name>
    <name evidence="22" type="ORF">EJ104_12675</name>
</gene>
<feature type="binding site" evidence="19">
    <location>
        <position position="299"/>
    </location>
    <ligand>
        <name>Mn(2+)</name>
        <dbReference type="ChEBI" id="CHEBI:29035"/>
        <label>1</label>
    </ligand>
</feature>
<dbReference type="HAMAP" id="MF_01210_B">
    <property type="entry name" value="CPSase_L_chain_B"/>
    <property type="match status" value="1"/>
</dbReference>
<evidence type="ECO:0000256" key="19">
    <source>
        <dbReference type="HAMAP-Rule" id="MF_01210"/>
    </source>
</evidence>
<evidence type="ECO:0000256" key="12">
    <source>
        <dbReference type="ARBA" id="ARBA00022842"/>
    </source>
</evidence>
<feature type="binding site" evidence="19">
    <location>
        <position position="780"/>
    </location>
    <ligand>
        <name>ATP</name>
        <dbReference type="ChEBI" id="CHEBI:30616"/>
        <label>2</label>
    </ligand>
</feature>
<protein>
    <recommendedName>
        <fullName evidence="19">Carbamoyl phosphate synthase large chain</fullName>
        <ecNumber evidence="19">6.3.4.16</ecNumber>
        <ecNumber evidence="19">6.3.5.5</ecNumber>
    </recommendedName>
    <alternativeName>
        <fullName evidence="19">Carbamoyl phosphate synthetase ammonia chain</fullName>
    </alternativeName>
</protein>
<keyword evidence="10 19" id="KW-0547">Nucleotide-binding</keyword>
<dbReference type="EC" id="6.3.4.16" evidence="19"/>
<feature type="binding site" evidence="19">
    <location>
        <position position="834"/>
    </location>
    <ligand>
        <name>ATP</name>
        <dbReference type="ChEBI" id="CHEBI:30616"/>
        <label>2</label>
    </ligand>
</feature>
<dbReference type="FunFam" id="3.30.470.20:FF:000007">
    <property type="entry name" value="Carbamoyl-phosphate synthase large chain"/>
    <property type="match status" value="1"/>
</dbReference>
<dbReference type="GO" id="GO:0005737">
    <property type="term" value="C:cytoplasm"/>
    <property type="evidence" value="ECO:0007669"/>
    <property type="project" value="TreeGrafter"/>
</dbReference>
<dbReference type="FunFam" id="3.30.470.20:FF:000013">
    <property type="entry name" value="Carbamoyl-phosphate synthase large chain"/>
    <property type="match status" value="1"/>
</dbReference>
<dbReference type="PANTHER" id="PTHR11405">
    <property type="entry name" value="CARBAMOYLTRANSFERASE FAMILY MEMBER"/>
    <property type="match status" value="1"/>
</dbReference>
<evidence type="ECO:0000256" key="6">
    <source>
        <dbReference type="ARBA" id="ARBA00022598"/>
    </source>
</evidence>
<feature type="region of interest" description="Carbamoyl phosphate synthetic domain" evidence="19">
    <location>
        <begin position="547"/>
        <end position="929"/>
    </location>
</feature>
<comment type="catalytic activity">
    <reaction evidence="16 19">
        <text>hydrogencarbonate + L-glutamine + 2 ATP + H2O = carbamoyl phosphate + L-glutamate + 2 ADP + phosphate + 2 H(+)</text>
        <dbReference type="Rhea" id="RHEA:18633"/>
        <dbReference type="ChEBI" id="CHEBI:15377"/>
        <dbReference type="ChEBI" id="CHEBI:15378"/>
        <dbReference type="ChEBI" id="CHEBI:17544"/>
        <dbReference type="ChEBI" id="CHEBI:29985"/>
        <dbReference type="ChEBI" id="CHEBI:30616"/>
        <dbReference type="ChEBI" id="CHEBI:43474"/>
        <dbReference type="ChEBI" id="CHEBI:58228"/>
        <dbReference type="ChEBI" id="CHEBI:58359"/>
        <dbReference type="ChEBI" id="CHEBI:456216"/>
        <dbReference type="EC" id="6.3.5.5"/>
    </reaction>
</comment>
<dbReference type="SUPFAM" id="SSF48108">
    <property type="entry name" value="Carbamoyl phosphate synthetase, large subunit connection domain"/>
    <property type="match status" value="1"/>
</dbReference>
<feature type="binding site" evidence="19">
    <location>
        <position position="749"/>
    </location>
    <ligand>
        <name>ATP</name>
        <dbReference type="ChEBI" id="CHEBI:30616"/>
        <label>2</label>
    </ligand>
</feature>
<name>A0A3S0K6W3_9DEIO</name>
<dbReference type="PROSITE" id="PS50975">
    <property type="entry name" value="ATP_GRASP"/>
    <property type="match status" value="2"/>
</dbReference>
<dbReference type="RefSeq" id="WP_126353364.1">
    <property type="nucleotide sequence ID" value="NZ_CP086380.1"/>
</dbReference>
<dbReference type="SMART" id="SM01096">
    <property type="entry name" value="CPSase_L_D3"/>
    <property type="match status" value="1"/>
</dbReference>
<feature type="binding site" evidence="19">
    <location>
        <position position="301"/>
    </location>
    <ligand>
        <name>Mg(2+)</name>
        <dbReference type="ChEBI" id="CHEBI:18420"/>
        <label>2</label>
    </ligand>
</feature>
<evidence type="ECO:0000313" key="22">
    <source>
        <dbReference type="EMBL" id="RTR22847.1"/>
    </source>
</evidence>
<feature type="binding site" evidence="19">
    <location>
        <position position="822"/>
    </location>
    <ligand>
        <name>ATP</name>
        <dbReference type="ChEBI" id="CHEBI:30616"/>
        <label>2</label>
    </ligand>
</feature>
<dbReference type="NCBIfam" id="NF009455">
    <property type="entry name" value="PRK12815.1"/>
    <property type="match status" value="1"/>
</dbReference>
<feature type="binding site" evidence="19">
    <location>
        <position position="299"/>
    </location>
    <ligand>
        <name>Mg(2+)</name>
        <dbReference type="ChEBI" id="CHEBI:18420"/>
        <label>2</label>
    </ligand>
</feature>
<dbReference type="UniPathway" id="UPA00068">
    <property type="reaction ID" value="UER00171"/>
</dbReference>
<dbReference type="PANTHER" id="PTHR11405:SF53">
    <property type="entry name" value="CARBAMOYL-PHOSPHATE SYNTHASE [AMMONIA], MITOCHONDRIAL"/>
    <property type="match status" value="1"/>
</dbReference>
<keyword evidence="14" id="KW-0464">Manganese</keyword>
<dbReference type="UniPathway" id="UPA00070">
    <property type="reaction ID" value="UER00115"/>
</dbReference>
<evidence type="ECO:0000256" key="15">
    <source>
        <dbReference type="ARBA" id="ARBA00047359"/>
    </source>
</evidence>
<dbReference type="InterPro" id="IPR005483">
    <property type="entry name" value="CPSase_dom"/>
</dbReference>
<evidence type="ECO:0000259" key="21">
    <source>
        <dbReference type="PROSITE" id="PS51855"/>
    </source>
</evidence>
<keyword evidence="23" id="KW-1185">Reference proteome</keyword>
<dbReference type="InterPro" id="IPR011761">
    <property type="entry name" value="ATP-grasp"/>
</dbReference>
<evidence type="ECO:0000259" key="20">
    <source>
        <dbReference type="PROSITE" id="PS50975"/>
    </source>
</evidence>
<feature type="binding site" evidence="19">
    <location>
        <position position="175"/>
    </location>
    <ligand>
        <name>ATP</name>
        <dbReference type="ChEBI" id="CHEBI:30616"/>
        <label>1</label>
    </ligand>
</feature>
<dbReference type="Pfam" id="PF02786">
    <property type="entry name" value="CPSase_L_D2"/>
    <property type="match status" value="2"/>
</dbReference>
<feature type="binding site" evidence="19">
    <location>
        <position position="208"/>
    </location>
    <ligand>
        <name>ATP</name>
        <dbReference type="ChEBI" id="CHEBI:30616"/>
        <label>1</label>
    </ligand>
</feature>
<dbReference type="GO" id="GO:0005524">
    <property type="term" value="F:ATP binding"/>
    <property type="evidence" value="ECO:0007669"/>
    <property type="project" value="UniProtKB-UniRule"/>
</dbReference>
<evidence type="ECO:0000256" key="18">
    <source>
        <dbReference type="ARBA" id="ARBA00062056"/>
    </source>
</evidence>
<feature type="binding site" evidence="19">
    <location>
        <position position="243"/>
    </location>
    <ligand>
        <name>ATP</name>
        <dbReference type="ChEBI" id="CHEBI:30616"/>
        <label>1</label>
    </ligand>
</feature>
<evidence type="ECO:0000256" key="5">
    <source>
        <dbReference type="ARBA" id="ARBA00022571"/>
    </source>
</evidence>
<dbReference type="InterPro" id="IPR006275">
    <property type="entry name" value="CPSase_lsu"/>
</dbReference>
<feature type="binding site" evidence="19">
    <location>
        <position position="822"/>
    </location>
    <ligand>
        <name>Mg(2+)</name>
        <dbReference type="ChEBI" id="CHEBI:18420"/>
        <label>3</label>
    </ligand>
</feature>